<gene>
    <name evidence="2" type="ordered locus">PP7435_Chr1-1148</name>
</gene>
<protein>
    <submittedName>
        <fullName evidence="2">Uncharacterized protein</fullName>
    </submittedName>
</protein>
<sequence length="95" mass="10825">MSILTTPSKENLYNGLKRGPTTPLTPVLKDSISKSKRKVQPVNQKSPVLDASDKMTTMQLKLIELEKQNWMKGQELSRLQGLVEFQQLESRLRAE</sequence>
<evidence type="ECO:0000256" key="1">
    <source>
        <dbReference type="SAM" id="MobiDB-lite"/>
    </source>
</evidence>
<evidence type="ECO:0000313" key="2">
    <source>
        <dbReference type="EMBL" id="CCA37278.1"/>
    </source>
</evidence>
<dbReference type="HOGENOM" id="CLU_2373516_0_0_1"/>
<reference evidence="2 3" key="3">
    <citation type="journal article" date="2016" name="FEMS Yeast Res.">
        <title>Curation of the genome annotation of Pichia pastoris (Komagataella phaffii) CBS7435 from gene level to protein function.</title>
        <authorList>
            <person name="Valli M."/>
            <person name="Tatto N.E."/>
            <person name="Peymann A."/>
            <person name="Gruber C."/>
            <person name="Landes N."/>
            <person name="Ekker H."/>
            <person name="Thallinger G.G."/>
            <person name="Mattanovich D."/>
            <person name="Gasser B."/>
            <person name="Graf A.B."/>
        </authorList>
    </citation>
    <scope>GENOME REANNOTATION</scope>
    <source>
        <strain evidence="2 3">ATCC 76273 / CBS 7435 / CECT 11047 / NRRL Y-11430 / Wegner 21-1</strain>
    </source>
</reference>
<keyword evidence="3" id="KW-1185">Reference proteome</keyword>
<organism evidence="2 3">
    <name type="scientific">Komagataella phaffii (strain ATCC 76273 / CBS 7435 / CECT 11047 / NRRL Y-11430 / Wegner 21-1)</name>
    <name type="common">Yeast</name>
    <name type="synonym">Pichia pastoris</name>
    <dbReference type="NCBI Taxonomy" id="981350"/>
    <lineage>
        <taxon>Eukaryota</taxon>
        <taxon>Fungi</taxon>
        <taxon>Dikarya</taxon>
        <taxon>Ascomycota</taxon>
        <taxon>Saccharomycotina</taxon>
        <taxon>Pichiomycetes</taxon>
        <taxon>Pichiales</taxon>
        <taxon>Pichiaceae</taxon>
        <taxon>Komagataella</taxon>
    </lineage>
</organism>
<reference key="2">
    <citation type="submission" date="2011-04" db="EMBL/GenBank/DDBJ databases">
        <title>High-quality genome sequence of Pichia pastoris CBS 7435.</title>
        <authorList>
            <person name="Kueberl A."/>
            <person name="Schneider J."/>
            <person name="Thallinger G.G."/>
            <person name="Anderl I."/>
            <person name="Wibberg D."/>
            <person name="Hajek T."/>
            <person name="Jaenicke S."/>
            <person name="Brinkrolf K."/>
            <person name="Goesmann A."/>
            <person name="Szczepanowski R."/>
            <person name="Puehler A."/>
            <person name="Schwab H."/>
            <person name="Glieder A."/>
            <person name="Pichler H."/>
        </authorList>
    </citation>
    <scope>NUCLEOTIDE SEQUENCE</scope>
    <source>
        <strain>CBS 7435</strain>
    </source>
</reference>
<proteinExistence type="predicted"/>
<name>F2QPF0_KOMPC</name>
<dbReference type="AlphaFoldDB" id="F2QPF0"/>
<feature type="compositionally biased region" description="Polar residues" evidence="1">
    <location>
        <begin position="1"/>
        <end position="11"/>
    </location>
</feature>
<reference evidence="2 3" key="1">
    <citation type="journal article" date="2011" name="J. Biotechnol.">
        <title>High-quality genome sequence of Pichia pastoris CBS7435.</title>
        <authorList>
            <person name="Kuberl A."/>
            <person name="Schneider J."/>
            <person name="Thallinger G.G."/>
            <person name="Anderl I."/>
            <person name="Wibberg D."/>
            <person name="Hajek T."/>
            <person name="Jaenicke S."/>
            <person name="Brinkrolf K."/>
            <person name="Goesmann A."/>
            <person name="Szczepanowski R."/>
            <person name="Puhler A."/>
            <person name="Schwab H."/>
            <person name="Glieder A."/>
            <person name="Pichler H."/>
        </authorList>
    </citation>
    <scope>NUCLEOTIDE SEQUENCE [LARGE SCALE GENOMIC DNA]</scope>
    <source>
        <strain evidence="3">ATCC 76273 / CBS 7435 / CECT 11047 / NRRL Y-11430 / Wegner 21-1</strain>
    </source>
</reference>
<accession>F2QPF0</accession>
<feature type="region of interest" description="Disordered" evidence="1">
    <location>
        <begin position="1"/>
        <end position="27"/>
    </location>
</feature>
<dbReference type="EMBL" id="FR839628">
    <property type="protein sequence ID" value="CCA37278.1"/>
    <property type="molecule type" value="Genomic_DNA"/>
</dbReference>
<dbReference type="Proteomes" id="UP000006853">
    <property type="component" value="Chromosome 1"/>
</dbReference>
<evidence type="ECO:0000313" key="3">
    <source>
        <dbReference type="Proteomes" id="UP000006853"/>
    </source>
</evidence>